<evidence type="ECO:0000256" key="1">
    <source>
        <dbReference type="ARBA" id="ARBA00007365"/>
    </source>
</evidence>
<dbReference type="EMBL" id="JAUIZM010000007">
    <property type="protein sequence ID" value="KAK1375041.1"/>
    <property type="molecule type" value="Genomic_DNA"/>
</dbReference>
<protein>
    <recommendedName>
        <fullName evidence="2">Peptidyl-prolyl cis-trans isomerase</fullName>
        <shortName evidence="2">PPIase</shortName>
        <ecNumber evidence="2">5.2.1.8</ecNumber>
    </recommendedName>
</protein>
<comment type="catalytic activity">
    <reaction evidence="2">
        <text>[protein]-peptidylproline (omega=180) = [protein]-peptidylproline (omega=0)</text>
        <dbReference type="Rhea" id="RHEA:16237"/>
        <dbReference type="Rhea" id="RHEA-COMP:10747"/>
        <dbReference type="Rhea" id="RHEA-COMP:10748"/>
        <dbReference type="ChEBI" id="CHEBI:83833"/>
        <dbReference type="ChEBI" id="CHEBI:83834"/>
        <dbReference type="EC" id="5.2.1.8"/>
    </reaction>
</comment>
<dbReference type="GO" id="GO:0006457">
    <property type="term" value="P:protein folding"/>
    <property type="evidence" value="ECO:0007669"/>
    <property type="project" value="TreeGrafter"/>
</dbReference>
<dbReference type="GO" id="GO:0003755">
    <property type="term" value="F:peptidyl-prolyl cis-trans isomerase activity"/>
    <property type="evidence" value="ECO:0007669"/>
    <property type="project" value="UniProtKB-UniRule"/>
</dbReference>
<keyword evidence="2 4" id="KW-0413">Isomerase</keyword>
<evidence type="ECO:0000256" key="2">
    <source>
        <dbReference type="RuleBase" id="RU363019"/>
    </source>
</evidence>
<dbReference type="Pfam" id="PF00160">
    <property type="entry name" value="Pro_isomerase"/>
    <property type="match status" value="1"/>
</dbReference>
<evidence type="ECO:0000313" key="4">
    <source>
        <dbReference type="EMBL" id="KAK1375041.1"/>
    </source>
</evidence>
<dbReference type="PANTHER" id="PTHR11071">
    <property type="entry name" value="PEPTIDYL-PROLYL CIS-TRANS ISOMERASE"/>
    <property type="match status" value="1"/>
</dbReference>
<dbReference type="GO" id="GO:0016018">
    <property type="term" value="F:cyclosporin A binding"/>
    <property type="evidence" value="ECO:0007669"/>
    <property type="project" value="TreeGrafter"/>
</dbReference>
<evidence type="ECO:0000313" key="5">
    <source>
        <dbReference type="Proteomes" id="UP001237642"/>
    </source>
</evidence>
<reference evidence="4" key="1">
    <citation type="submission" date="2023-02" db="EMBL/GenBank/DDBJ databases">
        <title>Genome of toxic invasive species Heracleum sosnowskyi carries increased number of genes despite the absence of recent whole-genome duplications.</title>
        <authorList>
            <person name="Schelkunov M."/>
            <person name="Shtratnikova V."/>
            <person name="Makarenko M."/>
            <person name="Klepikova A."/>
            <person name="Omelchenko D."/>
            <person name="Novikova G."/>
            <person name="Obukhova E."/>
            <person name="Bogdanov V."/>
            <person name="Penin A."/>
            <person name="Logacheva M."/>
        </authorList>
    </citation>
    <scope>NUCLEOTIDE SEQUENCE</scope>
    <source>
        <strain evidence="4">Hsosn_3</strain>
        <tissue evidence="4">Leaf</tissue>
    </source>
</reference>
<dbReference type="EC" id="5.2.1.8" evidence="2"/>
<dbReference type="PRINTS" id="PR00153">
    <property type="entry name" value="CSAPPISMRASE"/>
</dbReference>
<keyword evidence="5" id="KW-1185">Reference proteome</keyword>
<evidence type="ECO:0000259" key="3">
    <source>
        <dbReference type="PROSITE" id="PS50072"/>
    </source>
</evidence>
<sequence>MCRIADFSIENGTGGESIYGFADLKSTKKHPGPGLLSMANTGQGTNGSHFHICAVKAEFLDGKHVAFGKVVSRKCKDYQASSFSSVYQTRDSVLAVARQPGLSMVVAATRRL</sequence>
<comment type="similarity">
    <text evidence="1 2">Belongs to the cyclophilin-type PPIase family.</text>
</comment>
<dbReference type="PANTHER" id="PTHR11071:SF561">
    <property type="entry name" value="PEPTIDYL-PROLYL CIS-TRANS ISOMERASE D-RELATED"/>
    <property type="match status" value="1"/>
</dbReference>
<dbReference type="GO" id="GO:0005886">
    <property type="term" value="C:plasma membrane"/>
    <property type="evidence" value="ECO:0007669"/>
    <property type="project" value="TreeGrafter"/>
</dbReference>
<dbReference type="PROSITE" id="PS50072">
    <property type="entry name" value="CSA_PPIASE_2"/>
    <property type="match status" value="1"/>
</dbReference>
<feature type="domain" description="PPIase cyclophilin-type" evidence="3">
    <location>
        <begin position="1"/>
        <end position="111"/>
    </location>
</feature>
<dbReference type="AlphaFoldDB" id="A0AAD8HYF4"/>
<reference evidence="4" key="2">
    <citation type="submission" date="2023-05" db="EMBL/GenBank/DDBJ databases">
        <authorList>
            <person name="Schelkunov M.I."/>
        </authorList>
    </citation>
    <scope>NUCLEOTIDE SEQUENCE</scope>
    <source>
        <strain evidence="4">Hsosn_3</strain>
        <tissue evidence="4">Leaf</tissue>
    </source>
</reference>
<dbReference type="SUPFAM" id="SSF50891">
    <property type="entry name" value="Cyclophilin-like"/>
    <property type="match status" value="1"/>
</dbReference>
<gene>
    <name evidence="4" type="ORF">POM88_031234</name>
</gene>
<dbReference type="InterPro" id="IPR002130">
    <property type="entry name" value="Cyclophilin-type_PPIase_dom"/>
</dbReference>
<accession>A0AAD8HYF4</accession>
<dbReference type="GO" id="GO:0005829">
    <property type="term" value="C:cytosol"/>
    <property type="evidence" value="ECO:0007669"/>
    <property type="project" value="TreeGrafter"/>
</dbReference>
<keyword evidence="2" id="KW-0697">Rotamase</keyword>
<name>A0AAD8HYF4_9APIA</name>
<dbReference type="Proteomes" id="UP001237642">
    <property type="component" value="Unassembled WGS sequence"/>
</dbReference>
<comment type="function">
    <text evidence="2">PPIases accelerate the folding of proteins. It catalyzes the cis-trans isomerization of proline imidic peptide bonds in oligopeptides.</text>
</comment>
<organism evidence="4 5">
    <name type="scientific">Heracleum sosnowskyi</name>
    <dbReference type="NCBI Taxonomy" id="360622"/>
    <lineage>
        <taxon>Eukaryota</taxon>
        <taxon>Viridiplantae</taxon>
        <taxon>Streptophyta</taxon>
        <taxon>Embryophyta</taxon>
        <taxon>Tracheophyta</taxon>
        <taxon>Spermatophyta</taxon>
        <taxon>Magnoliopsida</taxon>
        <taxon>eudicotyledons</taxon>
        <taxon>Gunneridae</taxon>
        <taxon>Pentapetalae</taxon>
        <taxon>asterids</taxon>
        <taxon>campanulids</taxon>
        <taxon>Apiales</taxon>
        <taxon>Apiaceae</taxon>
        <taxon>Apioideae</taxon>
        <taxon>apioid superclade</taxon>
        <taxon>Tordylieae</taxon>
        <taxon>Tordyliinae</taxon>
        <taxon>Heracleum</taxon>
    </lineage>
</organism>
<comment type="caution">
    <text evidence="4">The sequence shown here is derived from an EMBL/GenBank/DDBJ whole genome shotgun (WGS) entry which is preliminary data.</text>
</comment>
<dbReference type="Gene3D" id="2.40.100.10">
    <property type="entry name" value="Cyclophilin-like"/>
    <property type="match status" value="1"/>
</dbReference>
<proteinExistence type="inferred from homology"/>
<dbReference type="InterPro" id="IPR029000">
    <property type="entry name" value="Cyclophilin-like_dom_sf"/>
</dbReference>